<organism evidence="2 3">
    <name type="scientific">Saccharibacillus brassicae</name>
    <dbReference type="NCBI Taxonomy" id="2583377"/>
    <lineage>
        <taxon>Bacteria</taxon>
        <taxon>Bacillati</taxon>
        <taxon>Bacillota</taxon>
        <taxon>Bacilli</taxon>
        <taxon>Bacillales</taxon>
        <taxon>Paenibacillaceae</taxon>
        <taxon>Saccharibacillus</taxon>
    </lineage>
</organism>
<accession>A0A4Y6UVC7</accession>
<protein>
    <submittedName>
        <fullName evidence="2">Phage tail protein</fullName>
    </submittedName>
</protein>
<dbReference type="InterPro" id="IPR011083">
    <property type="entry name" value="Phage_tail_collar_dom"/>
</dbReference>
<dbReference type="SUPFAM" id="SSF88874">
    <property type="entry name" value="Receptor-binding domain of short tail fibre protein gp12"/>
    <property type="match status" value="1"/>
</dbReference>
<feature type="domain" description="Phage tail collar" evidence="1">
    <location>
        <begin position="6"/>
        <end position="61"/>
    </location>
</feature>
<dbReference type="Pfam" id="PF07484">
    <property type="entry name" value="Collar"/>
    <property type="match status" value="1"/>
</dbReference>
<dbReference type="OrthoDB" id="9810174at2"/>
<dbReference type="EMBL" id="CP041217">
    <property type="protein sequence ID" value="QDH20346.1"/>
    <property type="molecule type" value="Genomic_DNA"/>
</dbReference>
<proteinExistence type="predicted"/>
<evidence type="ECO:0000259" key="1">
    <source>
        <dbReference type="Pfam" id="PF07484"/>
    </source>
</evidence>
<evidence type="ECO:0000313" key="3">
    <source>
        <dbReference type="Proteomes" id="UP000316968"/>
    </source>
</evidence>
<dbReference type="Proteomes" id="UP000316968">
    <property type="component" value="Chromosome"/>
</dbReference>
<keyword evidence="3" id="KW-1185">Reference proteome</keyword>
<dbReference type="KEGG" id="saca:FFV09_05405"/>
<sequence length="172" mass="18082">MDPFMGEIRLFAGTFAPRGWLVCNGQLLPIRQYTALFSLLGTTYGGDGTTTFALPNLISRAAIHEGAGPGLTPRALGDQVGEAATTLQTTQLPNHTHVTAAISAAANSPDPTGRIWANPGGRSQKIYSDKSDAPLNAGLVASAGGGQPHNNLQPYLELNYIMAIEGIFPQRP</sequence>
<dbReference type="RefSeq" id="WP_141446777.1">
    <property type="nucleotide sequence ID" value="NZ_CP041217.1"/>
</dbReference>
<dbReference type="InterPro" id="IPR037053">
    <property type="entry name" value="Phage_tail_collar_dom_sf"/>
</dbReference>
<dbReference type="AlphaFoldDB" id="A0A4Y6UVC7"/>
<reference evidence="2 3" key="1">
    <citation type="submission" date="2019-06" db="EMBL/GenBank/DDBJ databases">
        <title>Saccharibacillus brassicae sp. nov., an endophytic bacterium isolated from Chinese cabbage seeds (Brassica pekinensis).</title>
        <authorList>
            <person name="Jiang L."/>
            <person name="Lee J."/>
            <person name="Kim S.W."/>
        </authorList>
    </citation>
    <scope>NUCLEOTIDE SEQUENCE [LARGE SCALE GENOMIC DNA]</scope>
    <source>
        <strain evidence="3">KCTC 43072 / ATSA2</strain>
    </source>
</reference>
<name>A0A4Y6UVC7_SACBS</name>
<gene>
    <name evidence="2" type="ORF">FFV09_05405</name>
</gene>
<dbReference type="Gene3D" id="3.90.1340.10">
    <property type="entry name" value="Phage tail collar domain"/>
    <property type="match status" value="1"/>
</dbReference>
<evidence type="ECO:0000313" key="2">
    <source>
        <dbReference type="EMBL" id="QDH20346.1"/>
    </source>
</evidence>